<dbReference type="SUPFAM" id="SSF50494">
    <property type="entry name" value="Trypsin-like serine proteases"/>
    <property type="match status" value="1"/>
</dbReference>
<dbReference type="RefSeq" id="WP_142087561.1">
    <property type="nucleotide sequence ID" value="NZ_CP035485.1"/>
</dbReference>
<reference evidence="3" key="1">
    <citation type="submission" date="2019-01" db="EMBL/GenBank/DDBJ databases">
        <title>Genomic analysis of Salicibibacter sp. NKC3-5.</title>
        <authorList>
            <person name="Oh Y.J."/>
        </authorList>
    </citation>
    <scope>NUCLEOTIDE SEQUENCE [LARGE SCALE GENOMIC DNA]</scope>
    <source>
        <strain evidence="3">NKC3-5</strain>
    </source>
</reference>
<evidence type="ECO:0000313" key="3">
    <source>
        <dbReference type="Proteomes" id="UP000319756"/>
    </source>
</evidence>
<protein>
    <submittedName>
        <fullName evidence="2">Serine protease</fullName>
    </submittedName>
</protein>
<proteinExistence type="predicted"/>
<dbReference type="GO" id="GO:0006508">
    <property type="term" value="P:proteolysis"/>
    <property type="evidence" value="ECO:0007669"/>
    <property type="project" value="UniProtKB-KW"/>
</dbReference>
<keyword evidence="3" id="KW-1185">Reference proteome</keyword>
<gene>
    <name evidence="2" type="ORF">EPH95_03960</name>
</gene>
<organism evidence="2 3">
    <name type="scientific">Salicibibacter halophilus</name>
    <dbReference type="NCBI Taxonomy" id="2502791"/>
    <lineage>
        <taxon>Bacteria</taxon>
        <taxon>Bacillati</taxon>
        <taxon>Bacillota</taxon>
        <taxon>Bacilli</taxon>
        <taxon>Bacillales</taxon>
        <taxon>Bacillaceae</taxon>
        <taxon>Salicibibacter</taxon>
    </lineage>
</organism>
<dbReference type="InterPro" id="IPR043504">
    <property type="entry name" value="Peptidase_S1_PA_chymotrypsin"/>
</dbReference>
<dbReference type="KEGG" id="sale:EPH95_03960"/>
<keyword evidence="1" id="KW-0378">Hydrolase</keyword>
<dbReference type="AlphaFoldDB" id="A0A514LF05"/>
<evidence type="ECO:0000313" key="2">
    <source>
        <dbReference type="EMBL" id="QDI90438.1"/>
    </source>
</evidence>
<keyword evidence="1" id="KW-0720">Serine protease</keyword>
<keyword evidence="2" id="KW-0645">Protease</keyword>
<dbReference type="Gene3D" id="2.40.10.10">
    <property type="entry name" value="Trypsin-like serine proteases"/>
    <property type="match status" value="2"/>
</dbReference>
<accession>A0A514LF05</accession>
<dbReference type="EMBL" id="CP035485">
    <property type="protein sequence ID" value="QDI90438.1"/>
    <property type="molecule type" value="Genomic_DNA"/>
</dbReference>
<dbReference type="Pfam" id="PF13365">
    <property type="entry name" value="Trypsin_2"/>
    <property type="match status" value="1"/>
</dbReference>
<dbReference type="GO" id="GO:0008236">
    <property type="term" value="F:serine-type peptidase activity"/>
    <property type="evidence" value="ECO:0007669"/>
    <property type="project" value="UniProtKB-KW"/>
</dbReference>
<dbReference type="InterPro" id="IPR009003">
    <property type="entry name" value="Peptidase_S1_PA"/>
</dbReference>
<name>A0A514LF05_9BACI</name>
<evidence type="ECO:0000256" key="1">
    <source>
        <dbReference type="ARBA" id="ARBA00022825"/>
    </source>
</evidence>
<dbReference type="Proteomes" id="UP000319756">
    <property type="component" value="Chromosome"/>
</dbReference>
<sequence>MQSENTFVIEQDEHKLMTEDGLPHWFCIEQGTAFLLKGIGYITNYHVIKDYIKYYHDGYNMKTLIRLHRPEYPEEDVYVTVKCYDRIKDIAILVDLSRDIDRNGFKYSLNDVSKDSNVQLLGFPHYHDGNPLRQDDTKIIGRRNSNEISMYEVESTIFGGNSGGPLVNENNEVVGLAVKGSVEYPNEAIPIVHALELNKNEKRNVCHT</sequence>